<keyword evidence="1" id="KW-0732">Signal</keyword>
<dbReference type="CDD" id="cd02947">
    <property type="entry name" value="TRX_family"/>
    <property type="match status" value="1"/>
</dbReference>
<proteinExistence type="predicted"/>
<accession>A0ABQ2GEU6</accession>
<dbReference type="Proteomes" id="UP000639973">
    <property type="component" value="Unassembled WGS sequence"/>
</dbReference>
<protein>
    <recommendedName>
        <fullName evidence="2">Thioredoxin domain-containing protein</fullName>
    </recommendedName>
</protein>
<feature type="domain" description="Thioredoxin" evidence="2">
    <location>
        <begin position="52"/>
        <end position="127"/>
    </location>
</feature>
<dbReference type="InterPro" id="IPR036249">
    <property type="entry name" value="Thioredoxin-like_sf"/>
</dbReference>
<evidence type="ECO:0000313" key="4">
    <source>
        <dbReference type="Proteomes" id="UP000639973"/>
    </source>
</evidence>
<keyword evidence="4" id="KW-1185">Reference proteome</keyword>
<dbReference type="RefSeq" id="WP_188974103.1">
    <property type="nucleotide sequence ID" value="NZ_BMOL01000025.1"/>
</dbReference>
<organism evidence="3 4">
    <name type="scientific">Deinococcus aerolatus</name>
    <dbReference type="NCBI Taxonomy" id="522487"/>
    <lineage>
        <taxon>Bacteria</taxon>
        <taxon>Thermotogati</taxon>
        <taxon>Deinococcota</taxon>
        <taxon>Deinococci</taxon>
        <taxon>Deinococcales</taxon>
        <taxon>Deinococcaceae</taxon>
        <taxon>Deinococcus</taxon>
    </lineage>
</organism>
<dbReference type="Gene3D" id="3.40.30.10">
    <property type="entry name" value="Glutaredoxin"/>
    <property type="match status" value="1"/>
</dbReference>
<dbReference type="SUPFAM" id="SSF52833">
    <property type="entry name" value="Thioredoxin-like"/>
    <property type="match status" value="1"/>
</dbReference>
<evidence type="ECO:0000313" key="3">
    <source>
        <dbReference type="EMBL" id="GGL92860.1"/>
    </source>
</evidence>
<reference evidence="4" key="1">
    <citation type="journal article" date="2019" name="Int. J. Syst. Evol. Microbiol.">
        <title>The Global Catalogue of Microorganisms (GCM) 10K type strain sequencing project: providing services to taxonomists for standard genome sequencing and annotation.</title>
        <authorList>
            <consortium name="The Broad Institute Genomics Platform"/>
            <consortium name="The Broad Institute Genome Sequencing Center for Infectious Disease"/>
            <person name="Wu L."/>
            <person name="Ma J."/>
        </authorList>
    </citation>
    <scope>NUCLEOTIDE SEQUENCE [LARGE SCALE GENOMIC DNA]</scope>
    <source>
        <strain evidence="4">JCM 15442</strain>
    </source>
</reference>
<dbReference type="Pfam" id="PF00085">
    <property type="entry name" value="Thioredoxin"/>
    <property type="match status" value="1"/>
</dbReference>
<comment type="caution">
    <text evidence="3">The sequence shown here is derived from an EMBL/GenBank/DDBJ whole genome shotgun (WGS) entry which is preliminary data.</text>
</comment>
<evidence type="ECO:0000256" key="1">
    <source>
        <dbReference type="SAM" id="SignalP"/>
    </source>
</evidence>
<gene>
    <name evidence="3" type="ORF">GCM10010840_33690</name>
</gene>
<dbReference type="EMBL" id="BMOL01000025">
    <property type="protein sequence ID" value="GGL92860.1"/>
    <property type="molecule type" value="Genomic_DNA"/>
</dbReference>
<feature type="chain" id="PRO_5045158128" description="Thioredoxin domain-containing protein" evidence="1">
    <location>
        <begin position="21"/>
        <end position="136"/>
    </location>
</feature>
<dbReference type="InterPro" id="IPR013766">
    <property type="entry name" value="Thioredoxin_domain"/>
</dbReference>
<feature type="signal peptide" evidence="1">
    <location>
        <begin position="1"/>
        <end position="20"/>
    </location>
</feature>
<evidence type="ECO:0000259" key="2">
    <source>
        <dbReference type="Pfam" id="PF00085"/>
    </source>
</evidence>
<name>A0ABQ2GEU6_9DEIO</name>
<sequence length="136" mass="14647">MTHRTATVLAAVLLTAAAGASTATPAQPATADRATVRYLPYTKAAYDAARGKKRVLFFHATWCTNCKAADADILGKLAEIPEDVVIFKTDYDKEVALKKQYGIISQHSFVLTDSSGKALKKWAGGKLSTIISKTRD</sequence>